<comment type="similarity">
    <text evidence="1">Belongs to the glycosyltransferase 2 family.</text>
</comment>
<dbReference type="Pfam" id="PF00535">
    <property type="entry name" value="Glycos_transf_2"/>
    <property type="match status" value="1"/>
</dbReference>
<evidence type="ECO:0000313" key="6">
    <source>
        <dbReference type="EMBL" id="NJW51560.1"/>
    </source>
</evidence>
<reference evidence="6 7" key="1">
    <citation type="submission" date="2020-03" db="EMBL/GenBank/DDBJ databases">
        <title>Salinimicrobium sp. nov, isolated from SCS.</title>
        <authorList>
            <person name="Cao W.R."/>
        </authorList>
    </citation>
    <scope>NUCLEOTIDE SEQUENCE [LARGE SCALE GENOMIC DNA]</scope>
    <source>
        <strain evidence="7">J15B91</strain>
    </source>
</reference>
<dbReference type="InterPro" id="IPR029044">
    <property type="entry name" value="Nucleotide-diphossugar_trans"/>
</dbReference>
<dbReference type="EMBL" id="JAAVJR010000001">
    <property type="protein sequence ID" value="NJW51560.1"/>
    <property type="molecule type" value="Genomic_DNA"/>
</dbReference>
<evidence type="ECO:0000256" key="1">
    <source>
        <dbReference type="ARBA" id="ARBA00006739"/>
    </source>
</evidence>
<proteinExistence type="inferred from homology"/>
<feature type="transmembrane region" description="Helical" evidence="4">
    <location>
        <begin position="357"/>
        <end position="386"/>
    </location>
</feature>
<evidence type="ECO:0000313" key="7">
    <source>
        <dbReference type="Proteomes" id="UP000703674"/>
    </source>
</evidence>
<keyword evidence="3" id="KW-0808">Transferase</keyword>
<dbReference type="InterPro" id="IPR001173">
    <property type="entry name" value="Glyco_trans_2-like"/>
</dbReference>
<keyword evidence="4" id="KW-0812">Transmembrane</keyword>
<dbReference type="Proteomes" id="UP000703674">
    <property type="component" value="Unassembled WGS sequence"/>
</dbReference>
<protein>
    <submittedName>
        <fullName evidence="6">Glycosyltransferase family 2 protein</fullName>
    </submittedName>
</protein>
<feature type="transmembrane region" description="Helical" evidence="4">
    <location>
        <begin position="12"/>
        <end position="38"/>
    </location>
</feature>
<name>A0ABX1CTE9_9FLAO</name>
<organism evidence="6 7">
    <name type="scientific">Salinimicrobium oceani</name>
    <dbReference type="NCBI Taxonomy" id="2722702"/>
    <lineage>
        <taxon>Bacteria</taxon>
        <taxon>Pseudomonadati</taxon>
        <taxon>Bacteroidota</taxon>
        <taxon>Flavobacteriia</taxon>
        <taxon>Flavobacteriales</taxon>
        <taxon>Flavobacteriaceae</taxon>
        <taxon>Salinimicrobium</taxon>
    </lineage>
</organism>
<comment type="caution">
    <text evidence="6">The sequence shown here is derived from an EMBL/GenBank/DDBJ whole genome shotgun (WGS) entry which is preliminary data.</text>
</comment>
<dbReference type="CDD" id="cd06423">
    <property type="entry name" value="CESA_like"/>
    <property type="match status" value="1"/>
</dbReference>
<sequence length="478" mass="54472">MTELLQAIYTKISWIFFVYGALLLSIYFLGVILSARAVKRNKRRARFLEVKDIVSATDIPSVTLVAPAYNEGLTIVENVKSLLSIQYPFYELIVVNDGSKDNSMQLLIEKYKLKPVDSTFIVQPIPTAMVRAVYKSTEIQYKHLTIIDKNNGGRSDAINCGINFATTELVLCTDADCIVEQDAILKMVRPYLEEGDSEIIACGGAIGVANDSDIREGILKKLRVPKDLLTTTQVVEYIRAFLIGRMGWGEVNGLMLVSGAFGMYPRTRLLEVGGFNTKTVGEDLELCIRLRVHMEKLKKKYKVVYVPETLCWTEVPHTYEIFVKQRDRWARGLWETLKLHKYLFLNPKFGKMGMIFFPYWCFFEFGAPIIEFLGIIFMIIFGYYGLIDWNSAILLFTAVYLLGCIFSSVAVFFYILNFRHYSSAREVAELLLASYLEPFLFHPVLVFGQLKGLYKKLFRIESGWGTMTRKGFSSEASA</sequence>
<evidence type="ECO:0000256" key="3">
    <source>
        <dbReference type="ARBA" id="ARBA00022679"/>
    </source>
</evidence>
<dbReference type="PANTHER" id="PTHR43630">
    <property type="entry name" value="POLY-BETA-1,6-N-ACETYL-D-GLUCOSAMINE SYNTHASE"/>
    <property type="match status" value="1"/>
</dbReference>
<dbReference type="SUPFAM" id="SSF53448">
    <property type="entry name" value="Nucleotide-diphospho-sugar transferases"/>
    <property type="match status" value="1"/>
</dbReference>
<keyword evidence="4" id="KW-0472">Membrane</keyword>
<dbReference type="Gene3D" id="3.90.550.10">
    <property type="entry name" value="Spore Coat Polysaccharide Biosynthesis Protein SpsA, Chain A"/>
    <property type="match status" value="1"/>
</dbReference>
<evidence type="ECO:0000259" key="5">
    <source>
        <dbReference type="Pfam" id="PF00535"/>
    </source>
</evidence>
<evidence type="ECO:0000256" key="2">
    <source>
        <dbReference type="ARBA" id="ARBA00022676"/>
    </source>
</evidence>
<keyword evidence="7" id="KW-1185">Reference proteome</keyword>
<feature type="transmembrane region" description="Helical" evidence="4">
    <location>
        <begin position="392"/>
        <end position="416"/>
    </location>
</feature>
<accession>A0ABX1CTE9</accession>
<keyword evidence="4" id="KW-1133">Transmembrane helix</keyword>
<evidence type="ECO:0000256" key="4">
    <source>
        <dbReference type="SAM" id="Phobius"/>
    </source>
</evidence>
<feature type="domain" description="Glycosyltransferase 2-like" evidence="5">
    <location>
        <begin position="64"/>
        <end position="214"/>
    </location>
</feature>
<gene>
    <name evidence="6" type="ORF">HC175_01355</name>
</gene>
<keyword evidence="2" id="KW-0328">Glycosyltransferase</keyword>
<dbReference type="PANTHER" id="PTHR43630:SF1">
    <property type="entry name" value="POLY-BETA-1,6-N-ACETYL-D-GLUCOSAMINE SYNTHASE"/>
    <property type="match status" value="1"/>
</dbReference>
<dbReference type="RefSeq" id="WP_168136718.1">
    <property type="nucleotide sequence ID" value="NZ_JAAVJR010000001.1"/>
</dbReference>